<evidence type="ECO:0000313" key="2">
    <source>
        <dbReference type="Proteomes" id="UP000002640"/>
    </source>
</evidence>
<protein>
    <submittedName>
        <fullName evidence="1">Uncharacterized protein</fullName>
    </submittedName>
</protein>
<dbReference type="AlphaFoldDB" id="G4ZFC5"/>
<sequence length="192" mass="21282">MQDGSSSARELLRASATDADAVRQYLQSIDADELNGLLDGIAPRDAKRKAQKGAFVVQDDWLPLVHLLAQCEATRLRAASRIIQVLRRGSPSELESMQLLTEVTLGYARALDELQEQQRGSGNSRRDRRRRLLLDEIRVVLDIVFSFLTEVVEAAKPTKVLPQLLGLVPYFLGLMGEVGDEEAGAGVQEVKW</sequence>
<reference evidence="1 2" key="1">
    <citation type="journal article" date="2006" name="Science">
        <title>Phytophthora genome sequences uncover evolutionary origins and mechanisms of pathogenesis.</title>
        <authorList>
            <person name="Tyler B.M."/>
            <person name="Tripathy S."/>
            <person name="Zhang X."/>
            <person name="Dehal P."/>
            <person name="Jiang R.H."/>
            <person name="Aerts A."/>
            <person name="Arredondo F.D."/>
            <person name="Baxter L."/>
            <person name="Bensasson D."/>
            <person name="Beynon J.L."/>
            <person name="Chapman J."/>
            <person name="Damasceno C.M."/>
            <person name="Dorrance A.E."/>
            <person name="Dou D."/>
            <person name="Dickerman A.W."/>
            <person name="Dubchak I.L."/>
            <person name="Garbelotto M."/>
            <person name="Gijzen M."/>
            <person name="Gordon S.G."/>
            <person name="Govers F."/>
            <person name="Grunwald N.J."/>
            <person name="Huang W."/>
            <person name="Ivors K.L."/>
            <person name="Jones R.W."/>
            <person name="Kamoun S."/>
            <person name="Krampis K."/>
            <person name="Lamour K.H."/>
            <person name="Lee M.K."/>
            <person name="McDonald W.H."/>
            <person name="Medina M."/>
            <person name="Meijer H.J."/>
            <person name="Nordberg E.K."/>
            <person name="Maclean D.J."/>
            <person name="Ospina-Giraldo M.D."/>
            <person name="Morris P.F."/>
            <person name="Phuntumart V."/>
            <person name="Putnam N.H."/>
            <person name="Rash S."/>
            <person name="Rose J.K."/>
            <person name="Sakihama Y."/>
            <person name="Salamov A.A."/>
            <person name="Savidor A."/>
            <person name="Scheuring C.F."/>
            <person name="Smith B.M."/>
            <person name="Sobral B.W."/>
            <person name="Terry A."/>
            <person name="Torto-Alalibo T.A."/>
            <person name="Win J."/>
            <person name="Xu Z."/>
            <person name="Zhang H."/>
            <person name="Grigoriev I.V."/>
            <person name="Rokhsar D.S."/>
            <person name="Boore J.L."/>
        </authorList>
    </citation>
    <scope>NUCLEOTIDE SEQUENCE [LARGE SCALE GENOMIC DNA]</scope>
    <source>
        <strain evidence="1 2">P6497</strain>
    </source>
</reference>
<keyword evidence="2" id="KW-1185">Reference proteome</keyword>
<evidence type="ECO:0000313" key="1">
    <source>
        <dbReference type="EMBL" id="EGZ17014.1"/>
    </source>
</evidence>
<organism evidence="1 2">
    <name type="scientific">Phytophthora sojae (strain P6497)</name>
    <name type="common">Soybean stem and root rot agent</name>
    <name type="synonym">Phytophthora megasperma f. sp. glycines</name>
    <dbReference type="NCBI Taxonomy" id="1094619"/>
    <lineage>
        <taxon>Eukaryota</taxon>
        <taxon>Sar</taxon>
        <taxon>Stramenopiles</taxon>
        <taxon>Oomycota</taxon>
        <taxon>Peronosporomycetes</taxon>
        <taxon>Peronosporales</taxon>
        <taxon>Peronosporaceae</taxon>
        <taxon>Phytophthora</taxon>
    </lineage>
</organism>
<dbReference type="InParanoid" id="G4ZFC5"/>
<dbReference type="Proteomes" id="UP000002640">
    <property type="component" value="Unassembled WGS sequence"/>
</dbReference>
<proteinExistence type="predicted"/>
<dbReference type="GeneID" id="20641832"/>
<dbReference type="SMR" id="G4ZFC5"/>
<accession>G4ZFC5</accession>
<dbReference type="RefSeq" id="XP_009526072.1">
    <property type="nucleotide sequence ID" value="XM_009527777.1"/>
</dbReference>
<dbReference type="KEGG" id="psoj:PHYSODRAFT_300222"/>
<dbReference type="EMBL" id="JH159154">
    <property type="protein sequence ID" value="EGZ17014.1"/>
    <property type="molecule type" value="Genomic_DNA"/>
</dbReference>
<gene>
    <name evidence="1" type="ORF">PHYSODRAFT_300222</name>
</gene>
<name>G4ZFC5_PHYSP</name>